<proteinExistence type="predicted"/>
<dbReference type="OrthoDB" id="9773293at2"/>
<gene>
    <name evidence="3" type="ORF">CR205_02355</name>
</gene>
<dbReference type="Gene3D" id="3.40.50.1820">
    <property type="entry name" value="alpha/beta hydrolase"/>
    <property type="match status" value="1"/>
</dbReference>
<dbReference type="InterPro" id="IPR029058">
    <property type="entry name" value="AB_hydrolase_fold"/>
</dbReference>
<evidence type="ECO:0000259" key="2">
    <source>
        <dbReference type="Pfam" id="PF00561"/>
    </source>
</evidence>
<dbReference type="PANTHER" id="PTHR43798:SF31">
    <property type="entry name" value="AB HYDROLASE SUPERFAMILY PROTEIN YCLE"/>
    <property type="match status" value="1"/>
</dbReference>
<dbReference type="SUPFAM" id="SSF53474">
    <property type="entry name" value="alpha/beta-Hydrolases"/>
    <property type="match status" value="1"/>
</dbReference>
<comment type="caution">
    <text evidence="3">The sequence shown here is derived from an EMBL/GenBank/DDBJ whole genome shotgun (WGS) entry which is preliminary data.</text>
</comment>
<dbReference type="Pfam" id="PF00561">
    <property type="entry name" value="Abhydrolase_1"/>
    <property type="match status" value="1"/>
</dbReference>
<dbReference type="InterPro" id="IPR050266">
    <property type="entry name" value="AB_hydrolase_sf"/>
</dbReference>
<organism evidence="3 4">
    <name type="scientific">Alteribacter lacisalsi</name>
    <dbReference type="NCBI Taxonomy" id="2045244"/>
    <lineage>
        <taxon>Bacteria</taxon>
        <taxon>Bacillati</taxon>
        <taxon>Bacillota</taxon>
        <taxon>Bacilli</taxon>
        <taxon>Bacillales</taxon>
        <taxon>Bacillaceae</taxon>
        <taxon>Alteribacter</taxon>
    </lineage>
</organism>
<sequence length="276" mass="31103">MTYLKERYVKTDDGAELFVQEEGSGDPLVFIPGYTFTTEVFEKQVSHFSKTHRVIVLDPRSHGRSTVVLHGNDYVTHGADLHAVLKELNVTGAVIAGWSFGCLTAWEYVKQYGFSEVKAMIFVDMPPKSLSADQKDWAEGPLDDISAIYNSSLRDSAGQRAFITSYITQVMVQRELDKDELTWLVEQSLKTPFYVAGNLFASGMFSDCREAAQQAAEQVPTLNIVAEHWAKTAEVYLNTLTPKSKVDVLGGHMMFWEHSEKFNRIVQQFLDETAKK</sequence>
<evidence type="ECO:0000256" key="1">
    <source>
        <dbReference type="ARBA" id="ARBA00022801"/>
    </source>
</evidence>
<dbReference type="RefSeq" id="WP_110516563.1">
    <property type="nucleotide sequence ID" value="NZ_PDOF01000001.1"/>
</dbReference>
<dbReference type="PANTHER" id="PTHR43798">
    <property type="entry name" value="MONOACYLGLYCEROL LIPASE"/>
    <property type="match status" value="1"/>
</dbReference>
<feature type="domain" description="AB hydrolase-1" evidence="2">
    <location>
        <begin position="27"/>
        <end position="160"/>
    </location>
</feature>
<dbReference type="Proteomes" id="UP000248066">
    <property type="component" value="Unassembled WGS sequence"/>
</dbReference>
<evidence type="ECO:0000313" key="3">
    <source>
        <dbReference type="EMBL" id="PYZ97460.1"/>
    </source>
</evidence>
<evidence type="ECO:0000313" key="4">
    <source>
        <dbReference type="Proteomes" id="UP000248066"/>
    </source>
</evidence>
<keyword evidence="1 3" id="KW-0378">Hydrolase</keyword>
<dbReference type="AlphaFoldDB" id="A0A2W0HBS4"/>
<dbReference type="EMBL" id="PDOF01000001">
    <property type="protein sequence ID" value="PYZ97460.1"/>
    <property type="molecule type" value="Genomic_DNA"/>
</dbReference>
<name>A0A2W0HBS4_9BACI</name>
<accession>A0A2W0HBS4</accession>
<keyword evidence="4" id="KW-1185">Reference proteome</keyword>
<dbReference type="GO" id="GO:0016787">
    <property type="term" value="F:hydrolase activity"/>
    <property type="evidence" value="ECO:0007669"/>
    <property type="project" value="UniProtKB-KW"/>
</dbReference>
<dbReference type="InterPro" id="IPR000073">
    <property type="entry name" value="AB_hydrolase_1"/>
</dbReference>
<protein>
    <submittedName>
        <fullName evidence="3">Alpha/beta hydrolase</fullName>
    </submittedName>
</protein>
<reference evidence="3 4" key="1">
    <citation type="submission" date="2017-10" db="EMBL/GenBank/DDBJ databases">
        <title>Bacillus sp. nov., a halophilic bacterium isolated from a Yangshapao Lake.</title>
        <authorList>
            <person name="Wang H."/>
        </authorList>
    </citation>
    <scope>NUCLEOTIDE SEQUENCE [LARGE SCALE GENOMIC DNA]</scope>
    <source>
        <strain evidence="3 4">YSP-3</strain>
    </source>
</reference>
<dbReference type="GO" id="GO:0016020">
    <property type="term" value="C:membrane"/>
    <property type="evidence" value="ECO:0007669"/>
    <property type="project" value="TreeGrafter"/>
</dbReference>